<sequence>MIELKDVRIVAGEFRLDHLSMRIPAGTYAVLMGRTGRGKTTILEAICGLRKVAAGQILMDGQDMTGWPPGDREVGYVPQDLALFPTLNVAEHLSFALRLRKWPKSRINDRIEEMADLLGIDHLLRRRVTHLSGGESQRVALGRALSFRPSILLLDEPLSALDDATRKDIQSLLARLKKTVTILHVTHNRDEAEALGDVRYQLHRGELSTRPINS</sequence>
<name>A0ABT7PCJ9_9BACT</name>
<evidence type="ECO:0000256" key="1">
    <source>
        <dbReference type="ARBA" id="ARBA00022448"/>
    </source>
</evidence>
<dbReference type="Pfam" id="PF00005">
    <property type="entry name" value="ABC_tran"/>
    <property type="match status" value="1"/>
</dbReference>
<dbReference type="GO" id="GO:0005524">
    <property type="term" value="F:ATP binding"/>
    <property type="evidence" value="ECO:0007669"/>
    <property type="project" value="UniProtKB-KW"/>
</dbReference>
<organism evidence="5 6">
    <name type="scientific">Roseiconus lacunae</name>
    <dbReference type="NCBI Taxonomy" id="2605694"/>
    <lineage>
        <taxon>Bacteria</taxon>
        <taxon>Pseudomonadati</taxon>
        <taxon>Planctomycetota</taxon>
        <taxon>Planctomycetia</taxon>
        <taxon>Pirellulales</taxon>
        <taxon>Pirellulaceae</taxon>
        <taxon>Roseiconus</taxon>
    </lineage>
</organism>
<keyword evidence="2" id="KW-0547">Nucleotide-binding</keyword>
<dbReference type="InterPro" id="IPR017871">
    <property type="entry name" value="ABC_transporter-like_CS"/>
</dbReference>
<feature type="domain" description="ABC transporter" evidence="4">
    <location>
        <begin position="2"/>
        <end position="212"/>
    </location>
</feature>
<gene>
    <name evidence="5" type="ORF">QTN89_01465</name>
</gene>
<dbReference type="Gene3D" id="3.40.50.300">
    <property type="entry name" value="P-loop containing nucleotide triphosphate hydrolases"/>
    <property type="match status" value="1"/>
</dbReference>
<dbReference type="InterPro" id="IPR003593">
    <property type="entry name" value="AAA+_ATPase"/>
</dbReference>
<dbReference type="SUPFAM" id="SSF52540">
    <property type="entry name" value="P-loop containing nucleoside triphosphate hydrolases"/>
    <property type="match status" value="1"/>
</dbReference>
<reference evidence="5 6" key="1">
    <citation type="submission" date="2023-06" db="EMBL/GenBank/DDBJ databases">
        <title>Roseiconus lacunae JC819 isolated from Gulf of Mannar region, Tamil Nadu.</title>
        <authorList>
            <person name="Pk S."/>
            <person name="Ch S."/>
            <person name="Ch V.R."/>
        </authorList>
    </citation>
    <scope>NUCLEOTIDE SEQUENCE [LARGE SCALE GENOMIC DNA]</scope>
    <source>
        <strain evidence="5 6">JC819</strain>
    </source>
</reference>
<dbReference type="PROSITE" id="PS50893">
    <property type="entry name" value="ABC_TRANSPORTER_2"/>
    <property type="match status" value="1"/>
</dbReference>
<dbReference type="InterPro" id="IPR003439">
    <property type="entry name" value="ABC_transporter-like_ATP-bd"/>
</dbReference>
<dbReference type="RefSeq" id="WP_230780118.1">
    <property type="nucleotide sequence ID" value="NZ_JAJMQV010000188.1"/>
</dbReference>
<comment type="caution">
    <text evidence="5">The sequence shown here is derived from an EMBL/GenBank/DDBJ whole genome shotgun (WGS) entry which is preliminary data.</text>
</comment>
<evidence type="ECO:0000313" key="5">
    <source>
        <dbReference type="EMBL" id="MDM4014078.1"/>
    </source>
</evidence>
<protein>
    <submittedName>
        <fullName evidence="5">ATP-binding cassette domain-containing protein</fullName>
    </submittedName>
</protein>
<dbReference type="PROSITE" id="PS00211">
    <property type="entry name" value="ABC_TRANSPORTER_1"/>
    <property type="match status" value="1"/>
</dbReference>
<dbReference type="InterPro" id="IPR050093">
    <property type="entry name" value="ABC_SmlMolc_Importer"/>
</dbReference>
<dbReference type="Proteomes" id="UP001239462">
    <property type="component" value="Unassembled WGS sequence"/>
</dbReference>
<accession>A0ABT7PCJ9</accession>
<keyword evidence="1" id="KW-0813">Transport</keyword>
<dbReference type="SMART" id="SM00382">
    <property type="entry name" value="AAA"/>
    <property type="match status" value="1"/>
</dbReference>
<evidence type="ECO:0000256" key="3">
    <source>
        <dbReference type="ARBA" id="ARBA00022840"/>
    </source>
</evidence>
<evidence type="ECO:0000313" key="6">
    <source>
        <dbReference type="Proteomes" id="UP001239462"/>
    </source>
</evidence>
<evidence type="ECO:0000259" key="4">
    <source>
        <dbReference type="PROSITE" id="PS50893"/>
    </source>
</evidence>
<dbReference type="EMBL" id="JASZZN010000001">
    <property type="protein sequence ID" value="MDM4014078.1"/>
    <property type="molecule type" value="Genomic_DNA"/>
</dbReference>
<evidence type="ECO:0000256" key="2">
    <source>
        <dbReference type="ARBA" id="ARBA00022741"/>
    </source>
</evidence>
<dbReference type="InterPro" id="IPR027417">
    <property type="entry name" value="P-loop_NTPase"/>
</dbReference>
<keyword evidence="6" id="KW-1185">Reference proteome</keyword>
<keyword evidence="3 5" id="KW-0067">ATP-binding</keyword>
<proteinExistence type="predicted"/>
<dbReference type="PANTHER" id="PTHR42781:SF4">
    <property type="entry name" value="SPERMIDINE_PUTRESCINE IMPORT ATP-BINDING PROTEIN POTA"/>
    <property type="match status" value="1"/>
</dbReference>
<dbReference type="PANTHER" id="PTHR42781">
    <property type="entry name" value="SPERMIDINE/PUTRESCINE IMPORT ATP-BINDING PROTEIN POTA"/>
    <property type="match status" value="1"/>
</dbReference>